<dbReference type="Proteomes" id="UP000184440">
    <property type="component" value="Unassembled WGS sequence"/>
</dbReference>
<evidence type="ECO:0000259" key="2">
    <source>
        <dbReference type="PROSITE" id="PS51819"/>
    </source>
</evidence>
<feature type="region of interest" description="Disordered" evidence="1">
    <location>
        <begin position="88"/>
        <end position="107"/>
    </location>
</feature>
<dbReference type="InterPro" id="IPR041581">
    <property type="entry name" value="Glyoxalase_6"/>
</dbReference>
<evidence type="ECO:0000256" key="1">
    <source>
        <dbReference type="SAM" id="MobiDB-lite"/>
    </source>
</evidence>
<dbReference type="PROSITE" id="PS51819">
    <property type="entry name" value="VOC"/>
    <property type="match status" value="1"/>
</dbReference>
<dbReference type="RefSeq" id="WP_073258803.1">
    <property type="nucleotide sequence ID" value="NZ_FRCS01000005.1"/>
</dbReference>
<proteinExistence type="predicted"/>
<dbReference type="STRING" id="134849.SAMN05443668_105200"/>
<feature type="domain" description="VOC" evidence="2">
    <location>
        <begin position="4"/>
        <end position="120"/>
    </location>
</feature>
<name>A0A1M7QQP5_9ACTN</name>
<organism evidence="3 4">
    <name type="scientific">Cryptosporangium aurantiacum</name>
    <dbReference type="NCBI Taxonomy" id="134849"/>
    <lineage>
        <taxon>Bacteria</taxon>
        <taxon>Bacillati</taxon>
        <taxon>Actinomycetota</taxon>
        <taxon>Actinomycetes</taxon>
        <taxon>Cryptosporangiales</taxon>
        <taxon>Cryptosporangiaceae</taxon>
        <taxon>Cryptosporangium</taxon>
    </lineage>
</organism>
<dbReference type="InterPro" id="IPR029068">
    <property type="entry name" value="Glyas_Bleomycin-R_OHBP_Dase"/>
</dbReference>
<accession>A0A1M7QQP5</accession>
<evidence type="ECO:0000313" key="4">
    <source>
        <dbReference type="Proteomes" id="UP000184440"/>
    </source>
</evidence>
<dbReference type="InterPro" id="IPR037523">
    <property type="entry name" value="VOC_core"/>
</dbReference>
<dbReference type="AlphaFoldDB" id="A0A1M7QQP5"/>
<dbReference type="SUPFAM" id="SSF54593">
    <property type="entry name" value="Glyoxalase/Bleomycin resistance protein/Dihydroxybiphenyl dioxygenase"/>
    <property type="match status" value="1"/>
</dbReference>
<protein>
    <recommendedName>
        <fullName evidence="2">VOC domain-containing protein</fullName>
    </recommendedName>
</protein>
<sequence length="122" mass="12592">MGRPVVHFEIIGTDPAALRGYYGTLFGWNPTVGDATTETVSPPGTYGFINSSEAGINGGIGAGVRPHVLFYVAVEDVEEALREAERLGGTRVLGPEPSAGDFTVGQFTDPEGNLIGVAGPSA</sequence>
<evidence type="ECO:0000313" key="3">
    <source>
        <dbReference type="EMBL" id="SHN33926.1"/>
    </source>
</evidence>
<dbReference type="EMBL" id="FRCS01000005">
    <property type="protein sequence ID" value="SHN33926.1"/>
    <property type="molecule type" value="Genomic_DNA"/>
</dbReference>
<keyword evidence="4" id="KW-1185">Reference proteome</keyword>
<gene>
    <name evidence="3" type="ORF">SAMN05443668_105200</name>
</gene>
<dbReference type="Gene3D" id="3.10.180.10">
    <property type="entry name" value="2,3-Dihydroxybiphenyl 1,2-Dioxygenase, domain 1"/>
    <property type="match status" value="1"/>
</dbReference>
<dbReference type="Pfam" id="PF18029">
    <property type="entry name" value="Glyoxalase_6"/>
    <property type="match status" value="1"/>
</dbReference>
<reference evidence="3 4" key="1">
    <citation type="submission" date="2016-11" db="EMBL/GenBank/DDBJ databases">
        <authorList>
            <person name="Jaros S."/>
            <person name="Januszkiewicz K."/>
            <person name="Wedrychowicz H."/>
        </authorList>
    </citation>
    <scope>NUCLEOTIDE SEQUENCE [LARGE SCALE GENOMIC DNA]</scope>
    <source>
        <strain evidence="3 4">DSM 46144</strain>
    </source>
</reference>
<dbReference type="OrthoDB" id="9793039at2"/>